<sequence>MDDPDITMEEYVQLETDRALRNGKVYNWEKAMYCKIWYDEDIHYMRFFKTEFPAIVYNDALASESDFSSEPTISPQRVDEISLKNETSLFEYDDTEYNVISYNDIFPFNIFSVDDSKSDMDNVNDNIDIKQYSGDILIEPLPNVISTYISPMHKGQINFWKQVMMKLVNFSLLKLS</sequence>
<protein>
    <submittedName>
        <fullName evidence="1">Uncharacterized protein</fullName>
    </submittedName>
</protein>
<name>A0ABQ4YDU6_9ASTR</name>
<comment type="caution">
    <text evidence="1">The sequence shown here is derived from an EMBL/GenBank/DDBJ whole genome shotgun (WGS) entry which is preliminary data.</text>
</comment>
<dbReference type="Proteomes" id="UP001151760">
    <property type="component" value="Unassembled WGS sequence"/>
</dbReference>
<proteinExistence type="predicted"/>
<dbReference type="EMBL" id="BQNB010010318">
    <property type="protein sequence ID" value="GJS75650.1"/>
    <property type="molecule type" value="Genomic_DNA"/>
</dbReference>
<gene>
    <name evidence="1" type="ORF">Tco_0725531</name>
</gene>
<accession>A0ABQ4YDU6</accession>
<keyword evidence="2" id="KW-1185">Reference proteome</keyword>
<reference evidence="1" key="1">
    <citation type="journal article" date="2022" name="Int. J. Mol. Sci.">
        <title>Draft Genome of Tanacetum Coccineum: Genomic Comparison of Closely Related Tanacetum-Family Plants.</title>
        <authorList>
            <person name="Yamashiro T."/>
            <person name="Shiraishi A."/>
            <person name="Nakayama K."/>
            <person name="Satake H."/>
        </authorList>
    </citation>
    <scope>NUCLEOTIDE SEQUENCE</scope>
</reference>
<reference evidence="1" key="2">
    <citation type="submission" date="2022-01" db="EMBL/GenBank/DDBJ databases">
        <authorList>
            <person name="Yamashiro T."/>
            <person name="Shiraishi A."/>
            <person name="Satake H."/>
            <person name="Nakayama K."/>
        </authorList>
    </citation>
    <scope>NUCLEOTIDE SEQUENCE</scope>
</reference>
<evidence type="ECO:0000313" key="2">
    <source>
        <dbReference type="Proteomes" id="UP001151760"/>
    </source>
</evidence>
<organism evidence="1 2">
    <name type="scientific">Tanacetum coccineum</name>
    <dbReference type="NCBI Taxonomy" id="301880"/>
    <lineage>
        <taxon>Eukaryota</taxon>
        <taxon>Viridiplantae</taxon>
        <taxon>Streptophyta</taxon>
        <taxon>Embryophyta</taxon>
        <taxon>Tracheophyta</taxon>
        <taxon>Spermatophyta</taxon>
        <taxon>Magnoliopsida</taxon>
        <taxon>eudicotyledons</taxon>
        <taxon>Gunneridae</taxon>
        <taxon>Pentapetalae</taxon>
        <taxon>asterids</taxon>
        <taxon>campanulids</taxon>
        <taxon>Asterales</taxon>
        <taxon>Asteraceae</taxon>
        <taxon>Asteroideae</taxon>
        <taxon>Anthemideae</taxon>
        <taxon>Anthemidinae</taxon>
        <taxon>Tanacetum</taxon>
    </lineage>
</organism>
<evidence type="ECO:0000313" key="1">
    <source>
        <dbReference type="EMBL" id="GJS75650.1"/>
    </source>
</evidence>